<dbReference type="Gene3D" id="1.10.1240.10">
    <property type="entry name" value="Methionine synthase domain"/>
    <property type="match status" value="1"/>
</dbReference>
<reference evidence="6" key="1">
    <citation type="submission" date="2019-09" db="EMBL/GenBank/DDBJ databases">
        <title>Characterisation of the sponge microbiome using genome-centric metagenomics.</title>
        <authorList>
            <person name="Engelberts J.P."/>
            <person name="Robbins S.J."/>
            <person name="De Goeij J.M."/>
            <person name="Aranda M."/>
            <person name="Bell S.C."/>
            <person name="Webster N.S."/>
        </authorList>
    </citation>
    <scope>NUCLEOTIDE SEQUENCE</scope>
    <source>
        <strain evidence="6">SB0664_bin_27</strain>
    </source>
</reference>
<dbReference type="PANTHER" id="PTHR45833">
    <property type="entry name" value="METHIONINE SYNTHASE"/>
    <property type="match status" value="1"/>
</dbReference>
<proteinExistence type="inferred from homology"/>
<dbReference type="GO" id="GO:0050667">
    <property type="term" value="P:homocysteine metabolic process"/>
    <property type="evidence" value="ECO:0007669"/>
    <property type="project" value="TreeGrafter"/>
</dbReference>
<dbReference type="PROSITE" id="PS51332">
    <property type="entry name" value="B12_BINDING"/>
    <property type="match status" value="1"/>
</dbReference>
<protein>
    <submittedName>
        <fullName evidence="6">Cobalamin-binding protein</fullName>
    </submittedName>
</protein>
<dbReference type="CDD" id="cd02070">
    <property type="entry name" value="corrinoid_protein_B12-BD"/>
    <property type="match status" value="1"/>
</dbReference>
<evidence type="ECO:0000259" key="4">
    <source>
        <dbReference type="PROSITE" id="PS51332"/>
    </source>
</evidence>
<dbReference type="SUPFAM" id="SSF52242">
    <property type="entry name" value="Cobalamin (vitamin B12)-binding domain"/>
    <property type="match status" value="1"/>
</dbReference>
<evidence type="ECO:0000313" key="6">
    <source>
        <dbReference type="EMBL" id="MXY94296.1"/>
    </source>
</evidence>
<dbReference type="AlphaFoldDB" id="A0A6B0YT68"/>
<accession>A0A6B0YT68</accession>
<sequence length="256" mass="27972">MSREEEIKKELYENTLSGRAPITEKLTQEGIDLGMNPLEILFQALIPALQEVGRLFEIGEYFVPEMMISAKAMQRAMAILQPILGDTGVEPVGKVLMLTVKGDVHDIGKNLCVIMLEGAGFEVIDMGVNVSPERLLDAVIEHQPQLVGFSAFLTTTMPFFKTNIEALEDAGLRDKVKVMVGGAPITYEYAMSVGADGFGPDASQSVKLAKQLMVDMGYEIDQDDDGRSAERESAMRAAVDAVEDLMRKAEDEHVSG</sequence>
<keyword evidence="3" id="KW-0170">Cobalt</keyword>
<name>A0A6B0YT68_9CHLR</name>
<dbReference type="EMBL" id="VXRG01000106">
    <property type="protein sequence ID" value="MXY94296.1"/>
    <property type="molecule type" value="Genomic_DNA"/>
</dbReference>
<evidence type="ECO:0000259" key="5">
    <source>
        <dbReference type="PROSITE" id="PS51337"/>
    </source>
</evidence>
<dbReference type="FunFam" id="3.40.50.280:FF:000003">
    <property type="entry name" value="Dimethylamine methyltransferase corrinoid protein"/>
    <property type="match status" value="1"/>
</dbReference>
<dbReference type="GO" id="GO:0005829">
    <property type="term" value="C:cytosol"/>
    <property type="evidence" value="ECO:0007669"/>
    <property type="project" value="TreeGrafter"/>
</dbReference>
<dbReference type="InterPro" id="IPR050554">
    <property type="entry name" value="Met_Synthase/Corrinoid"/>
</dbReference>
<comment type="similarity">
    <text evidence="1">Belongs to the methylamine corrinoid protein family.</text>
</comment>
<dbReference type="Gene3D" id="3.40.50.280">
    <property type="entry name" value="Cobalamin-binding domain"/>
    <property type="match status" value="1"/>
</dbReference>
<dbReference type="InterPro" id="IPR036724">
    <property type="entry name" value="Cobalamin-bd_sf"/>
</dbReference>
<dbReference type="SMART" id="SM01018">
    <property type="entry name" value="B12-binding_2"/>
    <property type="match status" value="1"/>
</dbReference>
<dbReference type="InterPro" id="IPR036594">
    <property type="entry name" value="Meth_synthase_dom"/>
</dbReference>
<dbReference type="InterPro" id="IPR006158">
    <property type="entry name" value="Cobalamin-bd"/>
</dbReference>
<gene>
    <name evidence="6" type="ORF">F4Y42_12705</name>
</gene>
<dbReference type="Pfam" id="PF02310">
    <property type="entry name" value="B12-binding"/>
    <property type="match status" value="1"/>
</dbReference>
<feature type="domain" description="B12-binding" evidence="4">
    <location>
        <begin position="92"/>
        <end position="223"/>
    </location>
</feature>
<comment type="caution">
    <text evidence="6">The sequence shown here is derived from an EMBL/GenBank/DDBJ whole genome shotgun (WGS) entry which is preliminary data.</text>
</comment>
<dbReference type="GO" id="GO:0046872">
    <property type="term" value="F:metal ion binding"/>
    <property type="evidence" value="ECO:0007669"/>
    <property type="project" value="UniProtKB-KW"/>
</dbReference>
<evidence type="ECO:0000256" key="3">
    <source>
        <dbReference type="ARBA" id="ARBA00023285"/>
    </source>
</evidence>
<organism evidence="6">
    <name type="scientific">Caldilineaceae bacterium SB0664_bin_27</name>
    <dbReference type="NCBI Taxonomy" id="2605260"/>
    <lineage>
        <taxon>Bacteria</taxon>
        <taxon>Bacillati</taxon>
        <taxon>Chloroflexota</taxon>
        <taxon>Caldilineae</taxon>
        <taxon>Caldilineales</taxon>
        <taxon>Caldilineaceae</taxon>
    </lineage>
</organism>
<dbReference type="PANTHER" id="PTHR45833:SF1">
    <property type="entry name" value="METHIONINE SYNTHASE"/>
    <property type="match status" value="1"/>
</dbReference>
<evidence type="ECO:0000256" key="1">
    <source>
        <dbReference type="ARBA" id="ARBA00010854"/>
    </source>
</evidence>
<dbReference type="GO" id="GO:0008705">
    <property type="term" value="F:methionine synthase activity"/>
    <property type="evidence" value="ECO:0007669"/>
    <property type="project" value="TreeGrafter"/>
</dbReference>
<feature type="domain" description="B12-binding N-terminal" evidence="5">
    <location>
        <begin position="1"/>
        <end position="92"/>
    </location>
</feature>
<evidence type="ECO:0000256" key="2">
    <source>
        <dbReference type="ARBA" id="ARBA00022723"/>
    </source>
</evidence>
<dbReference type="GO" id="GO:0046653">
    <property type="term" value="P:tetrahydrofolate metabolic process"/>
    <property type="evidence" value="ECO:0007669"/>
    <property type="project" value="TreeGrafter"/>
</dbReference>
<dbReference type="SUPFAM" id="SSF47644">
    <property type="entry name" value="Methionine synthase domain"/>
    <property type="match status" value="1"/>
</dbReference>
<dbReference type="GO" id="GO:0031419">
    <property type="term" value="F:cobalamin binding"/>
    <property type="evidence" value="ECO:0007669"/>
    <property type="project" value="InterPro"/>
</dbReference>
<keyword evidence="2" id="KW-0479">Metal-binding</keyword>
<dbReference type="PROSITE" id="PS51337">
    <property type="entry name" value="B12_BINDING_NTER"/>
    <property type="match status" value="1"/>
</dbReference>
<dbReference type="InterPro" id="IPR003759">
    <property type="entry name" value="Cbl-bd_cap"/>
</dbReference>
<dbReference type="Pfam" id="PF02607">
    <property type="entry name" value="B12-binding_2"/>
    <property type="match status" value="1"/>
</dbReference>